<dbReference type="InterPro" id="IPR002885">
    <property type="entry name" value="PPR_rpt"/>
</dbReference>
<comment type="similarity">
    <text evidence="1">Belongs to the PPR family. P subfamily.</text>
</comment>
<dbReference type="KEGG" id="egt:105953564"/>
<dbReference type="NCBIfam" id="TIGR00756">
    <property type="entry name" value="PPR"/>
    <property type="match status" value="1"/>
</dbReference>
<evidence type="ECO:0008006" key="6">
    <source>
        <dbReference type="Google" id="ProtNLM"/>
    </source>
</evidence>
<dbReference type="STRING" id="4155.A0A022RMU3"/>
<evidence type="ECO:0000256" key="2">
    <source>
        <dbReference type="ARBA" id="ARBA00022737"/>
    </source>
</evidence>
<dbReference type="OrthoDB" id="1911783at2759"/>
<proteinExistence type="inferred from homology"/>
<dbReference type="eggNOG" id="KOG4197">
    <property type="taxonomic scope" value="Eukaryota"/>
</dbReference>
<reference evidence="4 5" key="1">
    <citation type="journal article" date="2013" name="Proc. Natl. Acad. Sci. U.S.A.">
        <title>Fine-scale variation in meiotic recombination in Mimulus inferred from population shotgun sequencing.</title>
        <authorList>
            <person name="Hellsten U."/>
            <person name="Wright K.M."/>
            <person name="Jenkins J."/>
            <person name="Shu S."/>
            <person name="Yuan Y."/>
            <person name="Wessler S.R."/>
            <person name="Schmutz J."/>
            <person name="Willis J.H."/>
            <person name="Rokhsar D.S."/>
        </authorList>
    </citation>
    <scope>NUCLEOTIDE SEQUENCE [LARGE SCALE GENOMIC DNA]</scope>
    <source>
        <strain evidence="5">cv. DUN x IM62</strain>
    </source>
</reference>
<dbReference type="PROSITE" id="PS51375">
    <property type="entry name" value="PPR"/>
    <property type="match status" value="1"/>
</dbReference>
<keyword evidence="5" id="KW-1185">Reference proteome</keyword>
<gene>
    <name evidence="4" type="ORF">MIMGU_mgv1a021200mg</name>
</gene>
<dbReference type="PhylomeDB" id="A0A022RMU3"/>
<evidence type="ECO:0000256" key="1">
    <source>
        <dbReference type="ARBA" id="ARBA00007626"/>
    </source>
</evidence>
<dbReference type="EMBL" id="KI630344">
    <property type="protein sequence ID" value="EYU41276.1"/>
    <property type="molecule type" value="Genomic_DNA"/>
</dbReference>
<dbReference type="AlphaFoldDB" id="A0A022RMU3"/>
<evidence type="ECO:0000256" key="3">
    <source>
        <dbReference type="PROSITE-ProRule" id="PRU00708"/>
    </source>
</evidence>
<dbReference type="Gene3D" id="1.25.40.10">
    <property type="entry name" value="Tetratricopeptide repeat domain"/>
    <property type="match status" value="1"/>
</dbReference>
<protein>
    <recommendedName>
        <fullName evidence="6">Pentacotripeptide-repeat region of PRORP domain-containing protein</fullName>
    </recommendedName>
</protein>
<name>A0A022RMU3_ERYGU</name>
<dbReference type="PANTHER" id="PTHR47936:SF3">
    <property type="entry name" value="PENTACOTRIPEPTIDE-REPEAT REGION OF PRORP DOMAIN-CONTAINING PROTEIN"/>
    <property type="match status" value="1"/>
</dbReference>
<sequence>MSLAHANFCSLFRPLTRAFLHYSSSSSQESILAAIESKTYHKIPDLLLNNSSSRNPNPFSSLSTLSPSHKSLVIDEILQSFISIRPRSRPNSAYSHLLSYILNTQNPLPLALAVIQRTLRSGCLPVPQTHLLLSNAWILRLHKYQDTVQTLLSEMRSIGYSPDCGTCNYLILSLSKVDCLEEALGVLRGMGKVGCVPDIDSFGILISRMSELRMILGVVEMVKEMVDVHLLSPRKETVVKAVDAMRANREITRAVEMIEFLEGKGVDVGFDVYELALEGCLEVQRFVLAGKFAIKMTDKGFIPYIRVRQRVFEGLVGVGETGLASAVRQRFAELKS</sequence>
<dbReference type="OMA" id="CIPDIES"/>
<keyword evidence="2" id="KW-0677">Repeat</keyword>
<dbReference type="Proteomes" id="UP000030748">
    <property type="component" value="Unassembled WGS sequence"/>
</dbReference>
<feature type="repeat" description="PPR" evidence="3">
    <location>
        <begin position="163"/>
        <end position="197"/>
    </location>
</feature>
<dbReference type="InterPro" id="IPR011990">
    <property type="entry name" value="TPR-like_helical_dom_sf"/>
</dbReference>
<evidence type="ECO:0000313" key="4">
    <source>
        <dbReference type="EMBL" id="EYU41276.1"/>
    </source>
</evidence>
<organism evidence="4 5">
    <name type="scientific">Erythranthe guttata</name>
    <name type="common">Yellow monkey flower</name>
    <name type="synonym">Mimulus guttatus</name>
    <dbReference type="NCBI Taxonomy" id="4155"/>
    <lineage>
        <taxon>Eukaryota</taxon>
        <taxon>Viridiplantae</taxon>
        <taxon>Streptophyta</taxon>
        <taxon>Embryophyta</taxon>
        <taxon>Tracheophyta</taxon>
        <taxon>Spermatophyta</taxon>
        <taxon>Magnoliopsida</taxon>
        <taxon>eudicotyledons</taxon>
        <taxon>Gunneridae</taxon>
        <taxon>Pentapetalae</taxon>
        <taxon>asterids</taxon>
        <taxon>lamiids</taxon>
        <taxon>Lamiales</taxon>
        <taxon>Phrymaceae</taxon>
        <taxon>Erythranthe</taxon>
    </lineage>
</organism>
<dbReference type="PANTHER" id="PTHR47936">
    <property type="entry name" value="PPR_LONG DOMAIN-CONTAINING PROTEIN"/>
    <property type="match status" value="1"/>
</dbReference>
<accession>A0A022RMU3</accession>
<evidence type="ECO:0000313" key="5">
    <source>
        <dbReference type="Proteomes" id="UP000030748"/>
    </source>
</evidence>